<evidence type="ECO:0000313" key="3">
    <source>
        <dbReference type="Proteomes" id="UP000722336"/>
    </source>
</evidence>
<comment type="caution">
    <text evidence="2">The sequence shown here is derived from an EMBL/GenBank/DDBJ whole genome shotgun (WGS) entry which is preliminary data.</text>
</comment>
<feature type="transmembrane region" description="Helical" evidence="1">
    <location>
        <begin position="115"/>
        <end position="133"/>
    </location>
</feature>
<accession>A0ABS6SFH9</accession>
<keyword evidence="1" id="KW-1133">Transmembrane helix</keyword>
<keyword evidence="3" id="KW-1185">Reference proteome</keyword>
<name>A0ABS6SFH9_9SPHN</name>
<dbReference type="Pfam" id="PF20398">
    <property type="entry name" value="DUF6691"/>
    <property type="match status" value="1"/>
</dbReference>
<sequence length="146" mass="15482">MQSLIALFAGLLFGLGLTVSGMIDPAKVQGFLDVTGRWDPRLAFVLGGAVLTSWIGFQILFEAKRPVLADSFTWPTARQLDRPLVIGAILFGAGWGLFGYCPGPALAALSLGHPQTIIFVIAILAGMAAHRLTPVKRPPGSSRQNA</sequence>
<reference evidence="2 3" key="1">
    <citation type="submission" date="2021-04" db="EMBL/GenBank/DDBJ databases">
        <authorList>
            <person name="Pira H."/>
            <person name="Risdian C."/>
            <person name="Wink J."/>
        </authorList>
    </citation>
    <scope>NUCLEOTIDE SEQUENCE [LARGE SCALE GENOMIC DNA]</scope>
    <source>
        <strain evidence="2 3">WHA3</strain>
    </source>
</reference>
<dbReference type="InterPro" id="IPR046513">
    <property type="entry name" value="DUF6691"/>
</dbReference>
<protein>
    <submittedName>
        <fullName evidence="2">YeeE/YedE family protein</fullName>
    </submittedName>
</protein>
<dbReference type="Proteomes" id="UP000722336">
    <property type="component" value="Unassembled WGS sequence"/>
</dbReference>
<feature type="transmembrane region" description="Helical" evidence="1">
    <location>
        <begin position="84"/>
        <end position="109"/>
    </location>
</feature>
<gene>
    <name evidence="2" type="ORF">KCG44_07385</name>
</gene>
<keyword evidence="1" id="KW-0472">Membrane</keyword>
<proteinExistence type="predicted"/>
<organism evidence="2 3">
    <name type="scientific">Pacificimonas pallii</name>
    <dbReference type="NCBI Taxonomy" id="2827236"/>
    <lineage>
        <taxon>Bacteria</taxon>
        <taxon>Pseudomonadati</taxon>
        <taxon>Pseudomonadota</taxon>
        <taxon>Alphaproteobacteria</taxon>
        <taxon>Sphingomonadales</taxon>
        <taxon>Sphingosinicellaceae</taxon>
        <taxon>Pacificimonas</taxon>
    </lineage>
</organism>
<dbReference type="RefSeq" id="WP_218445275.1">
    <property type="nucleotide sequence ID" value="NZ_JAGSPA010000002.1"/>
</dbReference>
<evidence type="ECO:0000256" key="1">
    <source>
        <dbReference type="SAM" id="Phobius"/>
    </source>
</evidence>
<evidence type="ECO:0000313" key="2">
    <source>
        <dbReference type="EMBL" id="MBV7256607.1"/>
    </source>
</evidence>
<feature type="transmembrane region" description="Helical" evidence="1">
    <location>
        <begin position="44"/>
        <end position="63"/>
    </location>
</feature>
<dbReference type="EMBL" id="JAGSPA010000002">
    <property type="protein sequence ID" value="MBV7256607.1"/>
    <property type="molecule type" value="Genomic_DNA"/>
</dbReference>
<keyword evidence="1" id="KW-0812">Transmembrane</keyword>